<dbReference type="InterPro" id="IPR001236">
    <property type="entry name" value="Lactate/malate_DH_N"/>
</dbReference>
<name>A0A3P7MB08_CYLGO</name>
<dbReference type="Pfam" id="PF00056">
    <property type="entry name" value="Ldh_1_N"/>
    <property type="match status" value="1"/>
</dbReference>
<dbReference type="AlphaFoldDB" id="A0A3P7MB08"/>
<dbReference type="PANTHER" id="PTHR23382">
    <property type="entry name" value="MALATE DEHYDROGENASE"/>
    <property type="match status" value="1"/>
</dbReference>
<comment type="similarity">
    <text evidence="1">Belongs to the LDH/MDH superfamily. MDH type 2 family.</text>
</comment>
<dbReference type="GO" id="GO:0006099">
    <property type="term" value="P:tricarboxylic acid cycle"/>
    <property type="evidence" value="ECO:0007669"/>
    <property type="project" value="UniProtKB-KW"/>
</dbReference>
<organism evidence="7 8">
    <name type="scientific">Cylicostephanus goldi</name>
    <name type="common">Nematode worm</name>
    <dbReference type="NCBI Taxonomy" id="71465"/>
    <lineage>
        <taxon>Eukaryota</taxon>
        <taxon>Metazoa</taxon>
        <taxon>Ecdysozoa</taxon>
        <taxon>Nematoda</taxon>
        <taxon>Chromadorea</taxon>
        <taxon>Rhabditida</taxon>
        <taxon>Rhabditina</taxon>
        <taxon>Rhabditomorpha</taxon>
        <taxon>Strongyloidea</taxon>
        <taxon>Strongylidae</taxon>
        <taxon>Cylicostephanus</taxon>
    </lineage>
</organism>
<dbReference type="OrthoDB" id="4069699at2759"/>
<dbReference type="PROSITE" id="PS00068">
    <property type="entry name" value="MDH"/>
    <property type="match status" value="1"/>
</dbReference>
<dbReference type="Proteomes" id="UP000271889">
    <property type="component" value="Unassembled WGS sequence"/>
</dbReference>
<gene>
    <name evidence="7" type="ORF">CGOC_LOCUS10435</name>
</gene>
<evidence type="ECO:0000259" key="5">
    <source>
        <dbReference type="Pfam" id="PF00056"/>
    </source>
</evidence>
<keyword evidence="4" id="KW-0816">Tricarboxylic acid cycle</keyword>
<comment type="catalytic activity">
    <reaction evidence="4">
        <text>(S)-malate + NAD(+) = oxaloacetate + NADH + H(+)</text>
        <dbReference type="Rhea" id="RHEA:21432"/>
        <dbReference type="ChEBI" id="CHEBI:15378"/>
        <dbReference type="ChEBI" id="CHEBI:15589"/>
        <dbReference type="ChEBI" id="CHEBI:16452"/>
        <dbReference type="ChEBI" id="CHEBI:57540"/>
        <dbReference type="ChEBI" id="CHEBI:57945"/>
        <dbReference type="EC" id="1.1.1.37"/>
    </reaction>
</comment>
<dbReference type="EMBL" id="UYRV01111227">
    <property type="protein sequence ID" value="VDN26594.1"/>
    <property type="molecule type" value="Genomic_DNA"/>
</dbReference>
<keyword evidence="2 3" id="KW-0560">Oxidoreductase</keyword>
<dbReference type="InterPro" id="IPR015955">
    <property type="entry name" value="Lactate_DH/Glyco_Ohase_4_C"/>
</dbReference>
<dbReference type="Pfam" id="PF02866">
    <property type="entry name" value="Ldh_1_C"/>
    <property type="match status" value="1"/>
</dbReference>
<dbReference type="SUPFAM" id="SSF51735">
    <property type="entry name" value="NAD(P)-binding Rossmann-fold domains"/>
    <property type="match status" value="1"/>
</dbReference>
<keyword evidence="4" id="KW-0520">NAD</keyword>
<evidence type="ECO:0000256" key="2">
    <source>
        <dbReference type="ARBA" id="ARBA00023002"/>
    </source>
</evidence>
<sequence length="143" mass="15675">MPRKEGMERKDLLAANVKIFKSQGKALAEYAKPTTKVIVVGNPANTNAFICAKYAAPKVPARNFSAMTRLDHNRATAQVEDRQASEAVNKLRGIHAKSENYTGKELAMKAGVTIADVKNVIIWGNHSSTQFPDVKHATVNKEK</sequence>
<reference evidence="7 8" key="1">
    <citation type="submission" date="2018-11" db="EMBL/GenBank/DDBJ databases">
        <authorList>
            <consortium name="Pathogen Informatics"/>
        </authorList>
    </citation>
    <scope>NUCLEOTIDE SEQUENCE [LARGE SCALE GENOMIC DNA]</scope>
</reference>
<evidence type="ECO:0000313" key="7">
    <source>
        <dbReference type="EMBL" id="VDN26594.1"/>
    </source>
</evidence>
<dbReference type="EC" id="1.1.1.37" evidence="4"/>
<evidence type="ECO:0000256" key="4">
    <source>
        <dbReference type="RuleBase" id="RU003405"/>
    </source>
</evidence>
<dbReference type="SUPFAM" id="SSF56327">
    <property type="entry name" value="LDH C-terminal domain-like"/>
    <property type="match status" value="1"/>
</dbReference>
<feature type="domain" description="Lactate/malate dehydrogenase C-terminal" evidence="6">
    <location>
        <begin position="68"/>
        <end position="140"/>
    </location>
</feature>
<dbReference type="GO" id="GO:0006108">
    <property type="term" value="P:malate metabolic process"/>
    <property type="evidence" value="ECO:0007669"/>
    <property type="project" value="InterPro"/>
</dbReference>
<accession>A0A3P7MB08</accession>
<evidence type="ECO:0000313" key="8">
    <source>
        <dbReference type="Proteomes" id="UP000271889"/>
    </source>
</evidence>
<dbReference type="InterPro" id="IPR001252">
    <property type="entry name" value="Malate_DH_AS"/>
</dbReference>
<dbReference type="GO" id="GO:0030060">
    <property type="term" value="F:L-malate dehydrogenase (NAD+) activity"/>
    <property type="evidence" value="ECO:0007669"/>
    <property type="project" value="UniProtKB-EC"/>
</dbReference>
<protein>
    <recommendedName>
        <fullName evidence="4">Malate dehydrogenase</fullName>
        <ecNumber evidence="4">1.1.1.37</ecNumber>
    </recommendedName>
</protein>
<evidence type="ECO:0000256" key="3">
    <source>
        <dbReference type="RuleBase" id="RU003369"/>
    </source>
</evidence>
<feature type="domain" description="Lactate/malate dehydrogenase N-terminal" evidence="5">
    <location>
        <begin position="1"/>
        <end position="56"/>
    </location>
</feature>
<dbReference type="Gene3D" id="3.90.110.10">
    <property type="entry name" value="Lactate dehydrogenase/glycoside hydrolase, family 4, C-terminal"/>
    <property type="match status" value="1"/>
</dbReference>
<evidence type="ECO:0000259" key="6">
    <source>
        <dbReference type="Pfam" id="PF02866"/>
    </source>
</evidence>
<proteinExistence type="inferred from homology"/>
<evidence type="ECO:0000256" key="1">
    <source>
        <dbReference type="ARBA" id="ARBA00009613"/>
    </source>
</evidence>
<dbReference type="InterPro" id="IPR010945">
    <property type="entry name" value="Malate_DH_type2"/>
</dbReference>
<keyword evidence="8" id="KW-1185">Reference proteome</keyword>
<dbReference type="Gene3D" id="3.40.50.720">
    <property type="entry name" value="NAD(P)-binding Rossmann-like Domain"/>
    <property type="match status" value="1"/>
</dbReference>
<dbReference type="InterPro" id="IPR022383">
    <property type="entry name" value="Lactate/malate_DH_C"/>
</dbReference>
<dbReference type="InterPro" id="IPR036291">
    <property type="entry name" value="NAD(P)-bd_dom_sf"/>
</dbReference>